<dbReference type="GeneTree" id="ENSGT00940000164430"/>
<dbReference type="Ensembl" id="ENSLBET00000002771.1">
    <property type="protein sequence ID" value="ENSLBEP00000002620.1"/>
    <property type="gene ID" value="ENSLBEG00000001770.1"/>
</dbReference>
<feature type="signal peptide" evidence="2">
    <location>
        <begin position="1"/>
        <end position="16"/>
    </location>
</feature>
<dbReference type="Pfam" id="PF00811">
    <property type="entry name" value="Ependymin"/>
    <property type="match status" value="1"/>
</dbReference>
<feature type="chain" id="PRO_5018608732" evidence="2">
    <location>
        <begin position="17"/>
        <end position="212"/>
    </location>
</feature>
<dbReference type="PANTHER" id="PTHR10697:SF5">
    <property type="entry name" value="EPENDYMIN-RELATED"/>
    <property type="match status" value="1"/>
</dbReference>
<comment type="similarity">
    <text evidence="1">Belongs to the ependymin family.</text>
</comment>
<sequence length="212" mass="23589">MKIFVALACLLAGCLAQRPHPCESPPLLTGGFSVFAQNDDLFGLGKYLYDAIGERIRVFELVTLDNQTFTYDVLTNYREQVLYQINEKDKTCQKSPLKANFMPLGVPPGSSLVAQSVLGDSSRPGEGLLVNTWTGNQPNIGRFMTTVTEFGCVPVTFVYQLKPYGWMHVSYFDNVIGITNPDQLNPPSFCSDANTMTHEEPVDFMSLFQPKN</sequence>
<evidence type="ECO:0000256" key="1">
    <source>
        <dbReference type="ARBA" id="ARBA00010771"/>
    </source>
</evidence>
<dbReference type="InParanoid" id="A0A3Q3E5I3"/>
<dbReference type="GO" id="GO:0005576">
    <property type="term" value="C:extracellular region"/>
    <property type="evidence" value="ECO:0007669"/>
    <property type="project" value="InterPro"/>
</dbReference>
<organism evidence="3 4">
    <name type="scientific">Labrus bergylta</name>
    <name type="common">ballan wrasse</name>
    <dbReference type="NCBI Taxonomy" id="56723"/>
    <lineage>
        <taxon>Eukaryota</taxon>
        <taxon>Metazoa</taxon>
        <taxon>Chordata</taxon>
        <taxon>Craniata</taxon>
        <taxon>Vertebrata</taxon>
        <taxon>Euteleostomi</taxon>
        <taxon>Actinopterygii</taxon>
        <taxon>Neopterygii</taxon>
        <taxon>Teleostei</taxon>
        <taxon>Neoteleostei</taxon>
        <taxon>Acanthomorphata</taxon>
        <taxon>Eupercaria</taxon>
        <taxon>Labriformes</taxon>
        <taxon>Labridae</taxon>
        <taxon>Labrus</taxon>
    </lineage>
</organism>
<evidence type="ECO:0000313" key="3">
    <source>
        <dbReference type="Ensembl" id="ENSLBEP00000002620.1"/>
    </source>
</evidence>
<name>A0A3Q3E5I3_9LABR</name>
<dbReference type="OrthoDB" id="9942506at2759"/>
<dbReference type="GO" id="GO:0005764">
    <property type="term" value="C:lysosome"/>
    <property type="evidence" value="ECO:0007669"/>
    <property type="project" value="TreeGrafter"/>
</dbReference>
<reference evidence="3" key="1">
    <citation type="submission" date="2025-08" db="UniProtKB">
        <authorList>
            <consortium name="Ensembl"/>
        </authorList>
    </citation>
    <scope>IDENTIFICATION</scope>
</reference>
<dbReference type="AlphaFoldDB" id="A0A3Q3E5I3"/>
<dbReference type="PANTHER" id="PTHR10697">
    <property type="entry name" value="MAMMALIAN EPENDYMIN-RELATED PROTEIN 1"/>
    <property type="match status" value="1"/>
</dbReference>
<evidence type="ECO:0000313" key="4">
    <source>
        <dbReference type="Proteomes" id="UP000261660"/>
    </source>
</evidence>
<protein>
    <submittedName>
        <fullName evidence="3">Ependymin-like</fullName>
    </submittedName>
</protein>
<dbReference type="SMART" id="SM00026">
    <property type="entry name" value="EPEND"/>
    <property type="match status" value="1"/>
</dbReference>
<evidence type="ECO:0000256" key="2">
    <source>
        <dbReference type="SAM" id="SignalP"/>
    </source>
</evidence>
<reference evidence="3" key="2">
    <citation type="submission" date="2025-09" db="UniProtKB">
        <authorList>
            <consortium name="Ensembl"/>
        </authorList>
    </citation>
    <scope>IDENTIFICATION</scope>
</reference>
<dbReference type="Proteomes" id="UP000261660">
    <property type="component" value="Unplaced"/>
</dbReference>
<keyword evidence="4" id="KW-1185">Reference proteome</keyword>
<accession>A0A3Q3E5I3</accession>
<keyword evidence="2" id="KW-0732">Signal</keyword>
<proteinExistence type="inferred from homology"/>
<dbReference type="InterPro" id="IPR001299">
    <property type="entry name" value="Ependymin"/>
</dbReference>
<dbReference type="GO" id="GO:0007160">
    <property type="term" value="P:cell-matrix adhesion"/>
    <property type="evidence" value="ECO:0007669"/>
    <property type="project" value="InterPro"/>
</dbReference>
<dbReference type="PRINTS" id="PR00317">
    <property type="entry name" value="EPENDYMIN"/>
</dbReference>
<dbReference type="GO" id="GO:0005509">
    <property type="term" value="F:calcium ion binding"/>
    <property type="evidence" value="ECO:0007669"/>
    <property type="project" value="InterPro"/>
</dbReference>